<sequence>MKTIVTHLSPDLDSIASVWLIKKFLPSWSQAKIEFVPAGTTLDQKTVDSNPNIIHLDTGLGRFDHHQNDKDTCAAQLVYQHLLQQNRLPTKLIKPLTRLTDLINEIDHFREATFPEAEADRYDLMLYQIIEGLKPKAENELEIYEITFKLLDGVLQIFSNKINAEEEIKKGFIFQSHWGKSLALETKNEEASKLALKMGFSLVIRRDPEKGRMRIKIHPLIQLSLDKLHQEILKLDKKGHWYFHPSGRLLLNGSSKNPTLTPTSLSLNKIIEIVKRV</sequence>
<evidence type="ECO:0000259" key="1">
    <source>
        <dbReference type="Pfam" id="PF09828"/>
    </source>
</evidence>
<evidence type="ECO:0000313" key="2">
    <source>
        <dbReference type="EMBL" id="PIP14634.1"/>
    </source>
</evidence>
<dbReference type="EMBL" id="PCRE01000058">
    <property type="protein sequence ID" value="PIP14634.1"/>
    <property type="molecule type" value="Genomic_DNA"/>
</dbReference>
<dbReference type="InterPro" id="IPR018634">
    <property type="entry name" value="ChrB_C"/>
</dbReference>
<dbReference type="SUPFAM" id="SSF64182">
    <property type="entry name" value="DHH phosphoesterases"/>
    <property type="match status" value="1"/>
</dbReference>
<evidence type="ECO:0000313" key="3">
    <source>
        <dbReference type="Proteomes" id="UP000231025"/>
    </source>
</evidence>
<name>A0A2G9Y5Z7_9BACT</name>
<dbReference type="Pfam" id="PF09828">
    <property type="entry name" value="ChrB_C"/>
    <property type="match status" value="1"/>
</dbReference>
<dbReference type="AlphaFoldDB" id="A0A2G9Y5Z7"/>
<gene>
    <name evidence="2" type="ORF">COX47_04145</name>
</gene>
<comment type="caution">
    <text evidence="2">The sequence shown here is derived from an EMBL/GenBank/DDBJ whole genome shotgun (WGS) entry which is preliminary data.</text>
</comment>
<reference evidence="2 3" key="1">
    <citation type="submission" date="2017-09" db="EMBL/GenBank/DDBJ databases">
        <title>Depth-based differentiation of microbial function through sediment-hosted aquifers and enrichment of novel symbionts in the deep terrestrial subsurface.</title>
        <authorList>
            <person name="Probst A.J."/>
            <person name="Ladd B."/>
            <person name="Jarett J.K."/>
            <person name="Geller-Mcgrath D.E."/>
            <person name="Sieber C.M."/>
            <person name="Emerson J.B."/>
            <person name="Anantharaman K."/>
            <person name="Thomas B.C."/>
            <person name="Malmstrom R."/>
            <person name="Stieglmeier M."/>
            <person name="Klingl A."/>
            <person name="Woyke T."/>
            <person name="Ryan C.M."/>
            <person name="Banfield J.F."/>
        </authorList>
    </citation>
    <scope>NUCLEOTIDE SEQUENCE [LARGE SCALE GENOMIC DNA]</scope>
    <source>
        <strain evidence="2">CG23_combo_of_CG06-09_8_20_14_all_35_49</strain>
    </source>
</reference>
<dbReference type="InterPro" id="IPR038763">
    <property type="entry name" value="DHH_sf"/>
</dbReference>
<feature type="domain" description="ChrB C-terminal" evidence="1">
    <location>
        <begin position="5"/>
        <end position="156"/>
    </location>
</feature>
<protein>
    <recommendedName>
        <fullName evidence="1">ChrB C-terminal domain-containing protein</fullName>
    </recommendedName>
</protein>
<accession>A0A2G9Y5Z7</accession>
<organism evidence="2 3">
    <name type="scientific">Candidatus Roizmanbacteria bacterium CG23_combo_of_CG06-09_8_20_14_all_35_49</name>
    <dbReference type="NCBI Taxonomy" id="1974863"/>
    <lineage>
        <taxon>Bacteria</taxon>
        <taxon>Candidatus Roizmaniibacteriota</taxon>
    </lineage>
</organism>
<dbReference type="Proteomes" id="UP000231025">
    <property type="component" value="Unassembled WGS sequence"/>
</dbReference>
<proteinExistence type="predicted"/>